<proteinExistence type="predicted"/>
<gene>
    <name evidence="2" type="ORF">PECUL_23A027783</name>
</gene>
<dbReference type="EMBL" id="OW240915">
    <property type="protein sequence ID" value="CAH2285558.1"/>
    <property type="molecule type" value="Genomic_DNA"/>
</dbReference>
<accession>A0AAD1S129</accession>
<evidence type="ECO:0000313" key="3">
    <source>
        <dbReference type="Proteomes" id="UP001295444"/>
    </source>
</evidence>
<evidence type="ECO:0000256" key="1">
    <source>
        <dbReference type="SAM" id="MobiDB-lite"/>
    </source>
</evidence>
<dbReference type="AlphaFoldDB" id="A0AAD1S129"/>
<protein>
    <submittedName>
        <fullName evidence="2">Uncharacterized protein</fullName>
    </submittedName>
</protein>
<feature type="region of interest" description="Disordered" evidence="1">
    <location>
        <begin position="172"/>
        <end position="193"/>
    </location>
</feature>
<reference evidence="2" key="1">
    <citation type="submission" date="2022-03" db="EMBL/GenBank/DDBJ databases">
        <authorList>
            <person name="Alioto T."/>
            <person name="Alioto T."/>
            <person name="Gomez Garrido J."/>
        </authorList>
    </citation>
    <scope>NUCLEOTIDE SEQUENCE</scope>
</reference>
<evidence type="ECO:0000313" key="2">
    <source>
        <dbReference type="EMBL" id="CAH2285558.1"/>
    </source>
</evidence>
<dbReference type="Gene3D" id="3.30.70.1820">
    <property type="entry name" value="L1 transposable element, RRM domain"/>
    <property type="match status" value="1"/>
</dbReference>
<name>A0AAD1S129_PELCU</name>
<keyword evidence="3" id="KW-1185">Reference proteome</keyword>
<organism evidence="2 3">
    <name type="scientific">Pelobates cultripes</name>
    <name type="common">Western spadefoot toad</name>
    <dbReference type="NCBI Taxonomy" id="61616"/>
    <lineage>
        <taxon>Eukaryota</taxon>
        <taxon>Metazoa</taxon>
        <taxon>Chordata</taxon>
        <taxon>Craniata</taxon>
        <taxon>Vertebrata</taxon>
        <taxon>Euteleostomi</taxon>
        <taxon>Amphibia</taxon>
        <taxon>Batrachia</taxon>
        <taxon>Anura</taxon>
        <taxon>Pelobatoidea</taxon>
        <taxon>Pelobatidae</taxon>
        <taxon>Pelobates</taxon>
    </lineage>
</organism>
<dbReference type="Proteomes" id="UP001295444">
    <property type="component" value="Chromosome 04"/>
</dbReference>
<sequence>MADYEDRAPRNNLRLRGVPESISPEDLQVYVRVLLHTYSPDISADMLLVDRVHRVAKPKYLPDSTPRDVLLRAHYYHIKELVLRAHHSRPDPHEHYPSIRIMADLSAAMLRCRREFQQVTSEMRNQGIRYRWGFLTKFNITKNREAVIISKPEEGLIALKRWGFLAKLTTGATPMPQRQGRNNSADSAHRLTA</sequence>
<dbReference type="Gene3D" id="3.30.250.20">
    <property type="entry name" value="L1 transposable element, C-terminal domain"/>
    <property type="match status" value="1"/>
</dbReference>
<dbReference type="PANTHER" id="PTHR11505">
    <property type="entry name" value="L1 TRANSPOSABLE ELEMENT-RELATED"/>
    <property type="match status" value="1"/>
</dbReference>
<dbReference type="InterPro" id="IPR042566">
    <property type="entry name" value="L1_C"/>
</dbReference>
<dbReference type="InterPro" id="IPR004244">
    <property type="entry name" value="Transposase_22"/>
</dbReference>